<organism evidence="2 3">
    <name type="scientific">Methylorubrum extorquens</name>
    <name type="common">Methylobacterium dichloromethanicum</name>
    <name type="synonym">Methylobacterium extorquens</name>
    <dbReference type="NCBI Taxonomy" id="408"/>
    <lineage>
        <taxon>Bacteria</taxon>
        <taxon>Pseudomonadati</taxon>
        <taxon>Pseudomonadota</taxon>
        <taxon>Alphaproteobacteria</taxon>
        <taxon>Hyphomicrobiales</taxon>
        <taxon>Methylobacteriaceae</taxon>
        <taxon>Methylorubrum</taxon>
    </lineage>
</organism>
<dbReference type="Pfam" id="PF07978">
    <property type="entry name" value="NIPSNAP"/>
    <property type="match status" value="1"/>
</dbReference>
<sequence length="119" mass="13307">MHTLCLRYTLDPNRIDAFRNYVEDETPVIRDCGGRIVGYYLPTDFAGPTNIAYGLIEFGSLDLYERYRATLAVDPTHRRNATALTESGALLAIERSFIRRHGYAEGSAATREEVAHAAP</sequence>
<dbReference type="SUPFAM" id="SSF54909">
    <property type="entry name" value="Dimeric alpha+beta barrel"/>
    <property type="match status" value="1"/>
</dbReference>
<proteinExistence type="predicted"/>
<keyword evidence="2" id="KW-0614">Plasmid</keyword>
<feature type="domain" description="NIPSNAP" evidence="1">
    <location>
        <begin position="7"/>
        <end position="99"/>
    </location>
</feature>
<dbReference type="EMBL" id="CP073634">
    <property type="protein sequence ID" value="WHQ72973.1"/>
    <property type="molecule type" value="Genomic_DNA"/>
</dbReference>
<evidence type="ECO:0000313" key="3">
    <source>
        <dbReference type="Proteomes" id="UP001223720"/>
    </source>
</evidence>
<evidence type="ECO:0000259" key="1">
    <source>
        <dbReference type="Pfam" id="PF07978"/>
    </source>
</evidence>
<dbReference type="RefSeq" id="WP_283536471.1">
    <property type="nucleotide sequence ID" value="NZ_CP073634.1"/>
</dbReference>
<name>A0AAX3WN84_METEX</name>
<protein>
    <submittedName>
        <fullName evidence="2">NIPSNAP family protein</fullName>
    </submittedName>
</protein>
<evidence type="ECO:0000313" key="2">
    <source>
        <dbReference type="EMBL" id="WHQ72973.1"/>
    </source>
</evidence>
<dbReference type="Proteomes" id="UP001223720">
    <property type="component" value="Plasmid pME152"/>
</dbReference>
<dbReference type="AlphaFoldDB" id="A0AAX3WN84"/>
<dbReference type="Gene3D" id="3.30.70.100">
    <property type="match status" value="1"/>
</dbReference>
<reference evidence="2" key="1">
    <citation type="journal article" date="2022" name="Biotechnol. Bioprocess Eng.">
        <title>Pan-genome Analysis Reveals Comparative Genomic Features of Central Metabolic Pathways in Methylorubrum extorquens.</title>
        <authorList>
            <person name="Lee G.M."/>
            <person name="Scott-Nevros Z.K."/>
            <person name="Lee S.-M."/>
            <person name="Kim D."/>
        </authorList>
    </citation>
    <scope>NUCLEOTIDE SEQUENCE</scope>
    <source>
        <strain evidence="2">ATCC 55366</strain>
        <plasmid evidence="2">pME152</plasmid>
    </source>
</reference>
<geneLocation type="plasmid" evidence="2 3">
    <name>pME152</name>
</geneLocation>
<accession>A0AAX3WN84</accession>
<dbReference type="InterPro" id="IPR012577">
    <property type="entry name" value="NIPSNAP"/>
</dbReference>
<gene>
    <name evidence="2" type="ORF">KEC54_28360</name>
</gene>
<dbReference type="InterPro" id="IPR011008">
    <property type="entry name" value="Dimeric_a/b-barrel"/>
</dbReference>